<feature type="signal peptide" evidence="2">
    <location>
        <begin position="1"/>
        <end position="24"/>
    </location>
</feature>
<dbReference type="SUPFAM" id="SSF49265">
    <property type="entry name" value="Fibronectin type III"/>
    <property type="match status" value="10"/>
</dbReference>
<dbReference type="STRING" id="178356.SAMN05216269_11731"/>
<dbReference type="SMART" id="SM00060">
    <property type="entry name" value="FN3"/>
    <property type="match status" value="14"/>
</dbReference>
<dbReference type="OrthoDB" id="9765957at2"/>
<feature type="chain" id="PRO_5012387450" description="Fibronectin type-III domain-containing protein" evidence="2">
    <location>
        <begin position="25"/>
        <end position="3237"/>
    </location>
</feature>
<dbReference type="EMBL" id="FRCL01000017">
    <property type="protein sequence ID" value="SHN16165.1"/>
    <property type="molecule type" value="Genomic_DNA"/>
</dbReference>
<proteinExistence type="predicted"/>
<dbReference type="PANTHER" id="PTHR13817:SF73">
    <property type="entry name" value="FIBRONECTIN TYPE-III DOMAIN-CONTAINING PROTEIN"/>
    <property type="match status" value="1"/>
</dbReference>
<evidence type="ECO:0000256" key="1">
    <source>
        <dbReference type="ARBA" id="ARBA00022737"/>
    </source>
</evidence>
<evidence type="ECO:0000259" key="3">
    <source>
        <dbReference type="PROSITE" id="PS50853"/>
    </source>
</evidence>
<accession>A0A1M7PGN5</accession>
<dbReference type="InterPro" id="IPR036116">
    <property type="entry name" value="FN3_sf"/>
</dbReference>
<feature type="domain" description="Fibronectin type-III" evidence="3">
    <location>
        <begin position="912"/>
        <end position="1017"/>
    </location>
</feature>
<name>A0A1M7PGN5_9FLAO</name>
<organism evidence="4 5">
    <name type="scientific">Flavobacterium xinjiangense</name>
    <dbReference type="NCBI Taxonomy" id="178356"/>
    <lineage>
        <taxon>Bacteria</taxon>
        <taxon>Pseudomonadati</taxon>
        <taxon>Bacteroidota</taxon>
        <taxon>Flavobacteriia</taxon>
        <taxon>Flavobacteriales</taxon>
        <taxon>Flavobacteriaceae</taxon>
        <taxon>Flavobacterium</taxon>
    </lineage>
</organism>
<protein>
    <recommendedName>
        <fullName evidence="3">Fibronectin type-III domain-containing protein</fullName>
    </recommendedName>
</protein>
<sequence length="3237" mass="333136">MKTLFAIFKIVFFLLFFGTGTVAAQDYFQVIGGIPYLPAVDPSSVSTPVSGMLIYSTTENQPLIYNGSSWETLCSSNIDTAPVNDYLEIKTGIPFLPSLSAAPAGIIRSGAVYLSKTARAMMLHDKDSWGSVATIAGKANFIEYSDFSTDSGLKVSKLPVLKSDPIPLRRGGIYINTVSKAIRYYNGAIWVDISCLPVISLIPLTSISSISALSGVNIINNGGSRVTLQGICWSTNVNPDNTLATKISNPVFGTDIGLFPSTIASLKADTVYHVRAYAVNSSGIVYSDDVSFRTAMADLASLITIPIDASLSLISANSGGIINSDGGGAIYLRGITWSVIGDPISNPATKSLDGSGVGPFPSQITSLVRNTNYYVRAYADNEAGRAYGNLLELVTAPATTPVLSLPNIKIKDITNTSAVSEVTIIDNGGEVVTERGMCWSTDRINIIYGPSAAVGPTDIGSFVCNITGLVTGTTYFVRGYAKNSIGISYTSESSFITTSLPTLTTVIPYNYDVASYKDGFFPSMDGTRASSGGDITSTGISLITKRGICWSTSPNPTVALVTKIEENISGKGTGTFYKSFAGLTPATTYYVRAYAINSNGIAYGNELRFKTPQQPVLTTTSASLITNTTANSGGNIATDGGLSVTERGLCWSLTGTPSITGAHIGNGTGDGNFIINLKDLKGGTTYYIRAYAINTVGVSYGSILNFATASPEKATITTTDVLDTSDATAIAGGNITGDGGADISSRGIIWSFTPDFVPNLLSPNKIENSDGTATYNCTIMGLVSKKTYYVVAYAINSAGVVYGNMIHFKTYTLPSLTTKAVAISSISATAAVSGGDIYSDGGDIVTSSGIVWSTSVNPTSTLATKTTGGIGIGEFINDINGLMGSTTYYVRAYAINRAGTAYGNEINFTTKAPTLPDIETADPTKITGNTALGGGRVISDGGGVITEFGIVWSTVSGFTPSTTTSQKTVQTMLPTTGNFTSDISDLLPGTTYYVCAYASNVSGTRFGTVAVFKTALLAVLTTIVPIGPSITSTSATSGGKIIANGGSFISRKGICWSITSNPTIADSISEGGSGSSDFMADLKDLMGSTTYYVRSFAVNAAGVAYGNQISFITRPPVLVTIVTAAASEITGEMATSGGDITNNGGAVVSSRGIVWSIDPLFDPAAVVLNRTAETGYEKGIFVSSMKTLTKGTTYYVRAYAVSVAGTSYGNAVTFTTPTMATITTNLPGFLTATTAVTGGTITNSGGSAVLKRGVFWSIVKDFVPDASSADQTNEGTGIGKFDSVLKDLIASTTYYVRAYAITITGISYGGQVSFTTSLPTKARLTTVSTTEITSTTVKSGGDITDEGGATTNIRGVVWSTVPNFDPVAETVNRTAQIGAGKGVFSSAITGLIRGAIYYVRAYATNNAGTTYGNERSFTSSVTDPIPVMATIVTNAADLVTSSKAVLGGTIMDSGGSSVLNKGVFWSTVKDFVPDIASADKTEDGTGTSNFYSYLKNLTSNTTYYVKAYAVTTAGISYGGQVSFTTSTTTLATLTTIAATDITGSTANSGGDITDEGGQTTHIRGVIWSTLPDFDPATVLINKTRESGAGTGTFASTLINLNPGITYYVCAYAVNTAGISYGDKISFTTPTMATITTNSPGIVTNTKAVIGGTISNSGGSAVFKRGIFWSTAAGFIPDILSADQTDDGTGIGSFDSELKDLAPDTRYYVRAYAITAAGISFGQLVSFFTYPPTRAVLTTVVPINITDTTADSGGNIADEGGVAVDSRGVLWSTVSDFDPITVTVNKTVQIGGGTGVFTSAITGLNRGTTYYVRSYATNVKGTAYGDELSFTTQSTPTLFTYSITENTGTTAVSGGLVLSDGGAPVIVQGVCWSTTHNPTVGFTTRTVDSGAEFFTSNLKDLLPGTMYYVRAYATNKIGTSYGNEVSFVTNPIRASLTTVDPEVTSSTTANSGGLISSTGGAPITARGIVWSSDENFDPDTIILNRTTDGSGVGGFISELKDLVKSITYYVRAYATNSAGTAYGNQLTVVIFATSPILETNKVPLITATTAVCGGLITSDGGAEVVQRGICWSTRQNPTITLITKTSDADLGDGSFTSLMTGLLPNTLYYVRAYAKNGIGVAYGFEESFITLAAPTLTATTPATSIKASIATSGGWITDDGRTPILSRGIVWDTYTNPTVALSTKTVDKGILGTGVFSLDLMGLLPNTTYYVRAYATNIVGITYGSEMVFKTGAVTLPVLSATTVTDIAEYSANGHGDIVDDGGTPILTRGFVWNTISLPTIALSTKILNGAAEAGPFNDFFSGLNPSTSYFLRAYATNIMGTSYGDEVVFKTLALSPSLSNVTISTIQLTSAIGTASLDSDGGAAITDLGLIWNTTATIPIATPSNSLSVGSVGTAISGTLTSLLPGSVYYVWAFGTNKVGTGYSVSPKTFTTLDLATLTTTNPNTITGTSAIGGGTITNSGGVGVSVLDRGVCWNTAPNPTVGLPTKTSDGLGSGTFGSTLSGLTKGTLYYVRAYAITAMGTSYGNQQSFSTVDTPSVTTTSAATSVTAGTASCSGSVASDGGASVTSRGVCWSTTHTPTILGSKISSGIGTGSFTITLTSLTAATTYYFRAYATNAAGTAYGSESSFTTLAVAPTLGNVSISSVLMNTAVGSATLTADGGATMTDMGLIWNTTSAYPARTGSNSFSVSASGTSISGTLSSLLSGTVYYVWAFGTNAIGTAHSATYATFTTSKLPSVGTNSVVTAITEVTATSGGTISNTGGTGVSILASGICWSTATDPTVALSTKTTDGPLTTGTFASNLSGLTKGTLYYVRAYATNSMGTSYGGNVTFSTPATASVSTATSVTPIASTTATCVGSNVTSIGGSAVTARGVCYGTTTGPTILGTKTTNSSGLGVYNSAISALASGTTYYYRAYATNSSGTTYGDELTFTTLAVLPLVGPVTLSNQTTTSVNGSATITAAGGAISSHGLVWGTTSNPTIANAVLDSGAGVVDIATTIAGGFEGTLYYVRAYATNTAGTGYSSVSAKFKLCAPLTITHIAGTGTNKAPVTKTVTYKTVSVNYTGTPQCWITQNLGADREADSATDASEAAAGWYWQFSGASGYMHDGTIRTPSTGWVTIAGTGTSTYTVDPCVYMLGTPWRIASSSEFTTADGAPQNWVTSADTFASPLKLHHGGMLSAPAGALIQRGVSAGAAGSYWVGGVNSTASTSSYYNANSMSSGVLTNADKRLGLSVRCVK</sequence>
<feature type="domain" description="Fibronectin type-III" evidence="3">
    <location>
        <begin position="2535"/>
        <end position="2636"/>
    </location>
</feature>
<evidence type="ECO:0000313" key="5">
    <source>
        <dbReference type="Proteomes" id="UP000184092"/>
    </source>
</evidence>
<keyword evidence="1" id="KW-0677">Repeat</keyword>
<gene>
    <name evidence="4" type="ORF">SAMN05216269_11731</name>
</gene>
<dbReference type="InterPro" id="IPR003961">
    <property type="entry name" value="FN3_dom"/>
</dbReference>
<reference evidence="5" key="1">
    <citation type="submission" date="2016-11" db="EMBL/GenBank/DDBJ databases">
        <authorList>
            <person name="Varghese N."/>
            <person name="Submissions S."/>
        </authorList>
    </citation>
    <scope>NUCLEOTIDE SEQUENCE [LARGE SCALE GENOMIC DNA]</scope>
    <source>
        <strain evidence="5">CGMCC 1.2749</strain>
    </source>
</reference>
<evidence type="ECO:0000313" key="4">
    <source>
        <dbReference type="EMBL" id="SHN16165.1"/>
    </source>
</evidence>
<evidence type="ECO:0000256" key="2">
    <source>
        <dbReference type="SAM" id="SignalP"/>
    </source>
</evidence>
<feature type="domain" description="Fibronectin type-III" evidence="3">
    <location>
        <begin position="2337"/>
        <end position="2435"/>
    </location>
</feature>
<dbReference type="Proteomes" id="UP000184092">
    <property type="component" value="Unassembled WGS sequence"/>
</dbReference>
<keyword evidence="5" id="KW-1185">Reference proteome</keyword>
<keyword evidence="2" id="KW-0732">Signal</keyword>
<dbReference type="PROSITE" id="PS50853">
    <property type="entry name" value="FN3"/>
    <property type="match status" value="3"/>
</dbReference>
<dbReference type="PANTHER" id="PTHR13817">
    <property type="entry name" value="TITIN"/>
    <property type="match status" value="1"/>
</dbReference>
<dbReference type="RefSeq" id="WP_139259919.1">
    <property type="nucleotide sequence ID" value="NZ_FRCL01000017.1"/>
</dbReference>
<dbReference type="InterPro" id="IPR050964">
    <property type="entry name" value="Striated_Muscle_Regulatory"/>
</dbReference>